<evidence type="ECO:0000256" key="5">
    <source>
        <dbReference type="ARBA" id="ARBA00022741"/>
    </source>
</evidence>
<dbReference type="InterPro" id="IPR017871">
    <property type="entry name" value="ABC_transporter-like_CS"/>
</dbReference>
<dbReference type="NCBIfam" id="TIGR04520">
    <property type="entry name" value="ECF_ATPase_1"/>
    <property type="match status" value="1"/>
</dbReference>
<organism evidence="10 11">
    <name type="scientific">Solobacterium moorei</name>
    <dbReference type="NCBI Taxonomy" id="102148"/>
    <lineage>
        <taxon>Bacteria</taxon>
        <taxon>Bacillati</taxon>
        <taxon>Bacillota</taxon>
        <taxon>Erysipelotrichia</taxon>
        <taxon>Erysipelotrichales</taxon>
        <taxon>Erysipelotrichaceae</taxon>
        <taxon>Solobacterium</taxon>
    </lineage>
</organism>
<dbReference type="SUPFAM" id="SSF52540">
    <property type="entry name" value="P-loop containing nucleoside triphosphate hydrolases"/>
    <property type="match status" value="1"/>
</dbReference>
<proteinExistence type="inferred from homology"/>
<dbReference type="PROSITE" id="PS50893">
    <property type="entry name" value="ABC_TRANSPORTER_2"/>
    <property type="match status" value="1"/>
</dbReference>
<dbReference type="GO" id="GO:0042626">
    <property type="term" value="F:ATPase-coupled transmembrane transporter activity"/>
    <property type="evidence" value="ECO:0007669"/>
    <property type="project" value="TreeGrafter"/>
</dbReference>
<evidence type="ECO:0000256" key="8">
    <source>
        <dbReference type="ARBA" id="ARBA00023136"/>
    </source>
</evidence>
<dbReference type="InterPro" id="IPR030947">
    <property type="entry name" value="EcfA_1"/>
</dbReference>
<protein>
    <submittedName>
        <fullName evidence="10">Energy-coupling factor transporter ATPase</fullName>
    </submittedName>
</protein>
<comment type="subcellular location">
    <subcellularLocation>
        <location evidence="1">Cell membrane</location>
        <topology evidence="1">Peripheral membrane protein</topology>
    </subcellularLocation>
</comment>
<evidence type="ECO:0000256" key="6">
    <source>
        <dbReference type="ARBA" id="ARBA00022840"/>
    </source>
</evidence>
<accession>A0A412PCU3</accession>
<dbReference type="AlphaFoldDB" id="A0A412PCU3"/>
<evidence type="ECO:0000313" key="10">
    <source>
        <dbReference type="EMBL" id="RGT54996.1"/>
    </source>
</evidence>
<comment type="caution">
    <text evidence="10">The sequence shown here is derived from an EMBL/GenBank/DDBJ whole genome shotgun (WGS) entry which is preliminary data.</text>
</comment>
<dbReference type="Gene3D" id="3.40.50.300">
    <property type="entry name" value="P-loop containing nucleotide triphosphate hydrolases"/>
    <property type="match status" value="1"/>
</dbReference>
<dbReference type="RefSeq" id="WP_118765043.1">
    <property type="nucleotide sequence ID" value="NZ_CABJCF010000003.1"/>
</dbReference>
<evidence type="ECO:0000256" key="3">
    <source>
        <dbReference type="ARBA" id="ARBA00022448"/>
    </source>
</evidence>
<dbReference type="InterPro" id="IPR027417">
    <property type="entry name" value="P-loop_NTPase"/>
</dbReference>
<feature type="domain" description="ABC transporter" evidence="9">
    <location>
        <begin position="4"/>
        <end position="237"/>
    </location>
</feature>
<reference evidence="10 11" key="1">
    <citation type="submission" date="2018-08" db="EMBL/GenBank/DDBJ databases">
        <title>A genome reference for cultivated species of the human gut microbiota.</title>
        <authorList>
            <person name="Zou Y."/>
            <person name="Xue W."/>
            <person name="Luo G."/>
        </authorList>
    </citation>
    <scope>NUCLEOTIDE SEQUENCE [LARGE SCALE GENOMIC DNA]</scope>
    <source>
        <strain evidence="10 11">AF18-46</strain>
    </source>
</reference>
<dbReference type="NCBIfam" id="NF010167">
    <property type="entry name" value="PRK13648.1"/>
    <property type="match status" value="1"/>
</dbReference>
<sequence>MGIIEVKNLSFAYDESAKTIDEVSFSIEEGTYTTIIGHNGSGKSTIAKLIAGLLEKASGSIMVDGMELNVENLNKIRSDIGIVFQNPDNQFIGSTVRDDIAFGLENHCVPQEDMDRIIEENAALVGMTKYLNQEPTRLSGGQKQRVAIAGVLAMKPKILIFDEATSMLDPQGKDEIKRVITELHGESKLTILSITHDIDEVAKSDYVIAMDGGHVAITGTPKEVFQDPEKLKKMKLDVPFSLKLSEELQACGLHVSSHITQEGLVKELCQLHSSM</sequence>
<evidence type="ECO:0000256" key="7">
    <source>
        <dbReference type="ARBA" id="ARBA00022967"/>
    </source>
</evidence>
<dbReference type="EMBL" id="QRWX01000003">
    <property type="protein sequence ID" value="RGT54996.1"/>
    <property type="molecule type" value="Genomic_DNA"/>
</dbReference>
<dbReference type="SMART" id="SM00382">
    <property type="entry name" value="AAA"/>
    <property type="match status" value="1"/>
</dbReference>
<dbReference type="InterPro" id="IPR015856">
    <property type="entry name" value="ABC_transpr_CbiO/EcfA_su"/>
</dbReference>
<comment type="similarity">
    <text evidence="2">Belongs to the ABC transporter superfamily.</text>
</comment>
<keyword evidence="3" id="KW-0813">Transport</keyword>
<dbReference type="CDD" id="cd03225">
    <property type="entry name" value="ABC_cobalt_CbiO_domain1"/>
    <property type="match status" value="1"/>
</dbReference>
<dbReference type="GO" id="GO:0043190">
    <property type="term" value="C:ATP-binding cassette (ABC) transporter complex"/>
    <property type="evidence" value="ECO:0007669"/>
    <property type="project" value="TreeGrafter"/>
</dbReference>
<keyword evidence="7" id="KW-1278">Translocase</keyword>
<gene>
    <name evidence="10" type="ORF">DWX20_07450</name>
</gene>
<evidence type="ECO:0000256" key="2">
    <source>
        <dbReference type="ARBA" id="ARBA00005417"/>
    </source>
</evidence>
<dbReference type="InterPro" id="IPR003439">
    <property type="entry name" value="ABC_transporter-like_ATP-bd"/>
</dbReference>
<evidence type="ECO:0000256" key="4">
    <source>
        <dbReference type="ARBA" id="ARBA00022475"/>
    </source>
</evidence>
<evidence type="ECO:0000256" key="1">
    <source>
        <dbReference type="ARBA" id="ARBA00004202"/>
    </source>
</evidence>
<dbReference type="GO" id="GO:0005524">
    <property type="term" value="F:ATP binding"/>
    <property type="evidence" value="ECO:0007669"/>
    <property type="project" value="UniProtKB-KW"/>
</dbReference>
<keyword evidence="6" id="KW-0067">ATP-binding</keyword>
<evidence type="ECO:0000313" key="11">
    <source>
        <dbReference type="Proteomes" id="UP000284731"/>
    </source>
</evidence>
<keyword evidence="5" id="KW-0547">Nucleotide-binding</keyword>
<evidence type="ECO:0000259" key="9">
    <source>
        <dbReference type="PROSITE" id="PS50893"/>
    </source>
</evidence>
<dbReference type="GO" id="GO:0016887">
    <property type="term" value="F:ATP hydrolysis activity"/>
    <property type="evidence" value="ECO:0007669"/>
    <property type="project" value="InterPro"/>
</dbReference>
<dbReference type="Proteomes" id="UP000284731">
    <property type="component" value="Unassembled WGS sequence"/>
</dbReference>
<dbReference type="FunFam" id="3.40.50.300:FF:000224">
    <property type="entry name" value="Energy-coupling factor transporter ATP-binding protein EcfA"/>
    <property type="match status" value="1"/>
</dbReference>
<dbReference type="PANTHER" id="PTHR43553:SF24">
    <property type="entry name" value="ENERGY-COUPLING FACTOR TRANSPORTER ATP-BINDING PROTEIN ECFA1"/>
    <property type="match status" value="1"/>
</dbReference>
<dbReference type="InterPro" id="IPR050095">
    <property type="entry name" value="ECF_ABC_transporter_ATP-bd"/>
</dbReference>
<name>A0A412PCU3_9FIRM</name>
<dbReference type="InterPro" id="IPR003593">
    <property type="entry name" value="AAA+_ATPase"/>
</dbReference>
<dbReference type="PROSITE" id="PS00211">
    <property type="entry name" value="ABC_TRANSPORTER_1"/>
    <property type="match status" value="1"/>
</dbReference>
<dbReference type="Pfam" id="PF00005">
    <property type="entry name" value="ABC_tran"/>
    <property type="match status" value="1"/>
</dbReference>
<keyword evidence="4" id="KW-1003">Cell membrane</keyword>
<dbReference type="PANTHER" id="PTHR43553">
    <property type="entry name" value="HEAVY METAL TRANSPORTER"/>
    <property type="match status" value="1"/>
</dbReference>
<keyword evidence="8" id="KW-0472">Membrane</keyword>